<reference evidence="2" key="2">
    <citation type="journal article" date="2015" name="Data Brief">
        <title>Shoot transcriptome of the giant reed, Arundo donax.</title>
        <authorList>
            <person name="Barrero R.A."/>
            <person name="Guerrero F.D."/>
            <person name="Moolhuijzen P."/>
            <person name="Goolsby J.A."/>
            <person name="Tidwell J."/>
            <person name="Bellgard S.E."/>
            <person name="Bellgard M.I."/>
        </authorList>
    </citation>
    <scope>NUCLEOTIDE SEQUENCE</scope>
    <source>
        <tissue evidence="2">Shoot tissue taken approximately 20 cm above the soil surface</tissue>
    </source>
</reference>
<protein>
    <submittedName>
        <fullName evidence="2">Uncharacterized protein</fullName>
    </submittedName>
</protein>
<accession>A0A0A9ACF0</accession>
<dbReference type="EMBL" id="GBRH01251280">
    <property type="protein sequence ID" value="JAD46615.1"/>
    <property type="molecule type" value="Transcribed_RNA"/>
</dbReference>
<evidence type="ECO:0000313" key="2">
    <source>
        <dbReference type="EMBL" id="JAD46615.1"/>
    </source>
</evidence>
<reference evidence="2" key="1">
    <citation type="submission" date="2014-09" db="EMBL/GenBank/DDBJ databases">
        <authorList>
            <person name="Magalhaes I.L.F."/>
            <person name="Oliveira U."/>
            <person name="Santos F.R."/>
            <person name="Vidigal T.H.D.A."/>
            <person name="Brescovit A.D."/>
            <person name="Santos A.J."/>
        </authorList>
    </citation>
    <scope>NUCLEOTIDE SEQUENCE</scope>
    <source>
        <tissue evidence="2">Shoot tissue taken approximately 20 cm above the soil surface</tissue>
    </source>
</reference>
<organism evidence="2">
    <name type="scientific">Arundo donax</name>
    <name type="common">Giant reed</name>
    <name type="synonym">Donax arundinaceus</name>
    <dbReference type="NCBI Taxonomy" id="35708"/>
    <lineage>
        <taxon>Eukaryota</taxon>
        <taxon>Viridiplantae</taxon>
        <taxon>Streptophyta</taxon>
        <taxon>Embryophyta</taxon>
        <taxon>Tracheophyta</taxon>
        <taxon>Spermatophyta</taxon>
        <taxon>Magnoliopsida</taxon>
        <taxon>Liliopsida</taxon>
        <taxon>Poales</taxon>
        <taxon>Poaceae</taxon>
        <taxon>PACMAD clade</taxon>
        <taxon>Arundinoideae</taxon>
        <taxon>Arundineae</taxon>
        <taxon>Arundo</taxon>
    </lineage>
</organism>
<sequence length="70" mass="7503">MTGPTPSLRGWGLGCSTVWRLGQGPRCSAPSSGASWPAPLSRGGRLSRDTCLIWLSKPKFHNSTKFRSTG</sequence>
<proteinExistence type="predicted"/>
<evidence type="ECO:0000256" key="1">
    <source>
        <dbReference type="SAM" id="MobiDB-lite"/>
    </source>
</evidence>
<name>A0A0A9ACF0_ARUDO</name>
<dbReference type="AlphaFoldDB" id="A0A0A9ACF0"/>
<feature type="region of interest" description="Disordered" evidence="1">
    <location>
        <begin position="26"/>
        <end position="45"/>
    </location>
</feature>
<feature type="compositionally biased region" description="Low complexity" evidence="1">
    <location>
        <begin position="28"/>
        <end position="41"/>
    </location>
</feature>